<proteinExistence type="predicted"/>
<protein>
    <submittedName>
        <fullName evidence="1">Uncharacterized protein</fullName>
    </submittedName>
</protein>
<accession>A0A0F9EAQ3</accession>
<evidence type="ECO:0000313" key="1">
    <source>
        <dbReference type="EMBL" id="KKL26956.1"/>
    </source>
</evidence>
<name>A0A0F9EAQ3_9ZZZZ</name>
<sequence>EINRICLPGDVDYKGAADLLLLDAAHDA</sequence>
<dbReference type="EMBL" id="LAZR01035647">
    <property type="protein sequence ID" value="KKL26956.1"/>
    <property type="molecule type" value="Genomic_DNA"/>
</dbReference>
<organism evidence="1">
    <name type="scientific">marine sediment metagenome</name>
    <dbReference type="NCBI Taxonomy" id="412755"/>
    <lineage>
        <taxon>unclassified sequences</taxon>
        <taxon>metagenomes</taxon>
        <taxon>ecological metagenomes</taxon>
    </lineage>
</organism>
<gene>
    <name evidence="1" type="ORF">LCGC14_2390080</name>
</gene>
<comment type="caution">
    <text evidence="1">The sequence shown here is derived from an EMBL/GenBank/DDBJ whole genome shotgun (WGS) entry which is preliminary data.</text>
</comment>
<reference evidence="1" key="1">
    <citation type="journal article" date="2015" name="Nature">
        <title>Complex archaea that bridge the gap between prokaryotes and eukaryotes.</title>
        <authorList>
            <person name="Spang A."/>
            <person name="Saw J.H."/>
            <person name="Jorgensen S.L."/>
            <person name="Zaremba-Niedzwiedzka K."/>
            <person name="Martijn J."/>
            <person name="Lind A.E."/>
            <person name="van Eijk R."/>
            <person name="Schleper C."/>
            <person name="Guy L."/>
            <person name="Ettema T.J."/>
        </authorList>
    </citation>
    <scope>NUCLEOTIDE SEQUENCE</scope>
</reference>
<dbReference type="AlphaFoldDB" id="A0A0F9EAQ3"/>
<feature type="non-terminal residue" evidence="1">
    <location>
        <position position="1"/>
    </location>
</feature>